<feature type="transmembrane region" description="Helical" evidence="1">
    <location>
        <begin position="20"/>
        <end position="39"/>
    </location>
</feature>
<evidence type="ECO:0000313" key="2">
    <source>
        <dbReference type="EMBL" id="SFM20287.1"/>
    </source>
</evidence>
<sequence length="91" mass="10570">MRAITEGRQLFCNLQLGFQYILLMHIPLVVTVIFIPLIGHPILYLPIHIVWYETIIYPTALLVFQELPTQGPLKPVRKRQAPVFFRMLNGV</sequence>
<proteinExistence type="predicted"/>
<dbReference type="AlphaFoldDB" id="A0A1I4NYA3"/>
<dbReference type="EMBL" id="FOUB01000017">
    <property type="protein sequence ID" value="SFM20287.1"/>
    <property type="molecule type" value="Genomic_DNA"/>
</dbReference>
<dbReference type="InterPro" id="IPR023298">
    <property type="entry name" value="ATPase_P-typ_TM_dom_sf"/>
</dbReference>
<keyword evidence="1" id="KW-0472">Membrane</keyword>
<keyword evidence="3" id="KW-1185">Reference proteome</keyword>
<organism evidence="2 3">
    <name type="scientific">Nitrosomonas communis</name>
    <dbReference type="NCBI Taxonomy" id="44574"/>
    <lineage>
        <taxon>Bacteria</taxon>
        <taxon>Pseudomonadati</taxon>
        <taxon>Pseudomonadota</taxon>
        <taxon>Betaproteobacteria</taxon>
        <taxon>Nitrosomonadales</taxon>
        <taxon>Nitrosomonadaceae</taxon>
        <taxon>Nitrosomonas</taxon>
    </lineage>
</organism>
<protein>
    <submittedName>
        <fullName evidence="2">Ca2+-transporting ATPase</fullName>
    </submittedName>
</protein>
<feature type="transmembrane region" description="Helical" evidence="1">
    <location>
        <begin position="45"/>
        <end position="64"/>
    </location>
</feature>
<name>A0A1I4NYA3_9PROT</name>
<dbReference type="RefSeq" id="WP_074905162.1">
    <property type="nucleotide sequence ID" value="NZ_FOUB01000017.1"/>
</dbReference>
<keyword evidence="1" id="KW-1133">Transmembrane helix</keyword>
<dbReference type="Gene3D" id="1.20.1110.10">
    <property type="entry name" value="Calcium-transporting ATPase, transmembrane domain"/>
    <property type="match status" value="1"/>
</dbReference>
<dbReference type="Proteomes" id="UP000183287">
    <property type="component" value="Unassembled WGS sequence"/>
</dbReference>
<accession>A0A1I4NYA3</accession>
<dbReference type="SUPFAM" id="SSF81665">
    <property type="entry name" value="Calcium ATPase, transmembrane domain M"/>
    <property type="match status" value="1"/>
</dbReference>
<evidence type="ECO:0000313" key="3">
    <source>
        <dbReference type="Proteomes" id="UP000183287"/>
    </source>
</evidence>
<evidence type="ECO:0000256" key="1">
    <source>
        <dbReference type="SAM" id="Phobius"/>
    </source>
</evidence>
<keyword evidence="1" id="KW-0812">Transmembrane</keyword>
<reference evidence="3" key="1">
    <citation type="submission" date="2016-10" db="EMBL/GenBank/DDBJ databases">
        <authorList>
            <person name="Varghese N."/>
            <person name="Submissions S."/>
        </authorList>
    </citation>
    <scope>NUCLEOTIDE SEQUENCE [LARGE SCALE GENOMIC DNA]</scope>
    <source>
        <strain evidence="3">Nm44</strain>
    </source>
</reference>
<gene>
    <name evidence="2" type="ORF">SAMN05421863_10178</name>
</gene>